<keyword evidence="5" id="KW-1185">Reference proteome</keyword>
<dbReference type="PROSITE" id="PS50006">
    <property type="entry name" value="FHA_DOMAIN"/>
    <property type="match status" value="1"/>
</dbReference>
<dbReference type="EMBL" id="ACVN02000073">
    <property type="protein sequence ID" value="ERK60772.1"/>
    <property type="molecule type" value="Genomic_DNA"/>
</dbReference>
<dbReference type="Proteomes" id="UP000017052">
    <property type="component" value="Unassembled WGS sequence"/>
</dbReference>
<dbReference type="CDD" id="cd00060">
    <property type="entry name" value="FHA"/>
    <property type="match status" value="1"/>
</dbReference>
<dbReference type="SUPFAM" id="SSF49879">
    <property type="entry name" value="SMAD/FHA domain"/>
    <property type="match status" value="1"/>
</dbReference>
<feature type="region of interest" description="Disordered" evidence="2">
    <location>
        <begin position="27"/>
        <end position="61"/>
    </location>
</feature>
<dbReference type="OrthoDB" id="5485098at2"/>
<organism evidence="4 5">
    <name type="scientific">Propionibacterium acidifaciens F0233</name>
    <dbReference type="NCBI Taxonomy" id="553198"/>
    <lineage>
        <taxon>Bacteria</taxon>
        <taxon>Bacillati</taxon>
        <taxon>Actinomycetota</taxon>
        <taxon>Actinomycetes</taxon>
        <taxon>Propionibacteriales</taxon>
        <taxon>Propionibacteriaceae</taxon>
        <taxon>Propionibacterium</taxon>
    </lineage>
</organism>
<accession>U2SDH7</accession>
<name>U2SDH7_9ACTN</name>
<comment type="caution">
    <text evidence="4">The sequence shown here is derived from an EMBL/GenBank/DDBJ whole genome shotgun (WGS) entry which is preliminary data.</text>
</comment>
<feature type="non-terminal residue" evidence="4">
    <location>
        <position position="1"/>
    </location>
</feature>
<dbReference type="AlphaFoldDB" id="U2SDH7"/>
<dbReference type="RefSeq" id="WP_021796724.1">
    <property type="nucleotide sequence ID" value="NZ_ACVN02000073.1"/>
</dbReference>
<dbReference type="Pfam" id="PF00498">
    <property type="entry name" value="FHA"/>
    <property type="match status" value="1"/>
</dbReference>
<evidence type="ECO:0000313" key="4">
    <source>
        <dbReference type="EMBL" id="ERK60772.1"/>
    </source>
</evidence>
<dbReference type="Gene3D" id="2.60.200.20">
    <property type="match status" value="1"/>
</dbReference>
<evidence type="ECO:0000256" key="2">
    <source>
        <dbReference type="SAM" id="MobiDB-lite"/>
    </source>
</evidence>
<evidence type="ECO:0000259" key="3">
    <source>
        <dbReference type="PROSITE" id="PS50006"/>
    </source>
</evidence>
<reference evidence="4" key="1">
    <citation type="submission" date="2013-08" db="EMBL/GenBank/DDBJ databases">
        <authorList>
            <person name="Durkin A.S."/>
            <person name="Haft D.R."/>
            <person name="McCorrison J."/>
            <person name="Torralba M."/>
            <person name="Gillis M."/>
            <person name="Haft D.H."/>
            <person name="Methe B."/>
            <person name="Sutton G."/>
            <person name="Nelson K.E."/>
        </authorList>
    </citation>
    <scope>NUCLEOTIDE SEQUENCE [LARGE SCALE GENOMIC DNA]</scope>
    <source>
        <strain evidence="4">F0233</strain>
    </source>
</reference>
<feature type="domain" description="FHA" evidence="3">
    <location>
        <begin position="32"/>
        <end position="85"/>
    </location>
</feature>
<sequence length="124" mass="13084">EPSRADWAPSRPRAVAQVVTLSGLSQPLDGPLLVGRSPQPPGGMTAGTMRVPSPHHDISRSHVHLEPKDGQILVTDMNSTNGTIIYMPNANPLRLENGQSILVPVGTTLDLGDGEQINLSVPLG</sequence>
<gene>
    <name evidence="4" type="ORF">HMPREF0682_0007</name>
</gene>
<dbReference type="InterPro" id="IPR000253">
    <property type="entry name" value="FHA_dom"/>
</dbReference>
<keyword evidence="1" id="KW-0597">Phosphoprotein</keyword>
<protein>
    <submittedName>
        <fullName evidence="4">FHA domain protein</fullName>
    </submittedName>
</protein>
<evidence type="ECO:0000256" key="1">
    <source>
        <dbReference type="ARBA" id="ARBA00022553"/>
    </source>
</evidence>
<dbReference type="InterPro" id="IPR008984">
    <property type="entry name" value="SMAD_FHA_dom_sf"/>
</dbReference>
<proteinExistence type="predicted"/>
<evidence type="ECO:0000313" key="5">
    <source>
        <dbReference type="Proteomes" id="UP000017052"/>
    </source>
</evidence>